<dbReference type="Pfam" id="PF15748">
    <property type="entry name" value="CCSAP"/>
    <property type="match status" value="1"/>
</dbReference>
<gene>
    <name evidence="1" type="ORF">SUZIE_100325</name>
</gene>
<comment type="caution">
    <text evidence="1">The sequence shown here is derived from an EMBL/GenBank/DDBJ whole genome shotgun (WGS) entry which is preliminary data.</text>
</comment>
<dbReference type="GO" id="GO:0030424">
    <property type="term" value="C:axon"/>
    <property type="evidence" value="ECO:0007669"/>
    <property type="project" value="TreeGrafter"/>
</dbReference>
<proteinExistence type="predicted"/>
<dbReference type="GO" id="GO:0036064">
    <property type="term" value="C:ciliary basal body"/>
    <property type="evidence" value="ECO:0007669"/>
    <property type="project" value="TreeGrafter"/>
</dbReference>
<dbReference type="PANTHER" id="PTHR31022:SF4">
    <property type="entry name" value="CENTRIOLE, CILIA AND SPINDLE-ASSOCIATED PROTEIN"/>
    <property type="match status" value="1"/>
</dbReference>
<protein>
    <submittedName>
        <fullName evidence="1">Centriole, cilia and spindle-associated protein</fullName>
    </submittedName>
</protein>
<dbReference type="PANTHER" id="PTHR31022">
    <property type="entry name" value="CENTRIOLE, CILIA AND SPINDLE-ASSOCIATED PROTEIN"/>
    <property type="match status" value="1"/>
</dbReference>
<dbReference type="Proteomes" id="UP001166674">
    <property type="component" value="Unassembled WGS sequence"/>
</dbReference>
<dbReference type="EMBL" id="JAATJV010130409">
    <property type="protein sequence ID" value="MBZ3868915.1"/>
    <property type="molecule type" value="Genomic_DNA"/>
</dbReference>
<keyword evidence="2" id="KW-1185">Reference proteome</keyword>
<evidence type="ECO:0000313" key="2">
    <source>
        <dbReference type="Proteomes" id="UP001166674"/>
    </source>
</evidence>
<name>A0AA41MBM5_SCICA</name>
<dbReference type="AlphaFoldDB" id="A0AA41MBM5"/>
<dbReference type="GO" id="GO:0035869">
    <property type="term" value="C:ciliary transition zone"/>
    <property type="evidence" value="ECO:0007669"/>
    <property type="project" value="TreeGrafter"/>
</dbReference>
<dbReference type="GO" id="GO:1901673">
    <property type="term" value="P:regulation of mitotic spindle assembly"/>
    <property type="evidence" value="ECO:0007669"/>
    <property type="project" value="TreeGrafter"/>
</dbReference>
<dbReference type="GO" id="GO:0005819">
    <property type="term" value="C:spindle"/>
    <property type="evidence" value="ECO:0007669"/>
    <property type="project" value="TreeGrafter"/>
</dbReference>
<dbReference type="InterPro" id="IPR029774">
    <property type="entry name" value="CSAP"/>
</dbReference>
<sequence>MDTGSQKTHNFCVSVSVHEIQESDLQAKNKRRVEKRKLTMQRQCLQSLEAEKNKKVKKAPSTESPWKMVFMDAPFLGGGPVHEVRPVPEE</sequence>
<evidence type="ECO:0000313" key="1">
    <source>
        <dbReference type="EMBL" id="MBZ3868915.1"/>
    </source>
</evidence>
<reference evidence="1" key="1">
    <citation type="submission" date="2020-03" db="EMBL/GenBank/DDBJ databases">
        <title>Studies in the Genomics of Life Span.</title>
        <authorList>
            <person name="Glass D."/>
        </authorList>
    </citation>
    <scope>NUCLEOTIDE SEQUENCE</scope>
    <source>
        <strain evidence="1">SUZIE</strain>
        <tissue evidence="1">Muscle</tissue>
    </source>
</reference>
<dbReference type="GO" id="GO:0008017">
    <property type="term" value="F:microtubule binding"/>
    <property type="evidence" value="ECO:0007669"/>
    <property type="project" value="TreeGrafter"/>
</dbReference>
<organism evidence="1 2">
    <name type="scientific">Sciurus carolinensis</name>
    <name type="common">Eastern gray squirrel</name>
    <dbReference type="NCBI Taxonomy" id="30640"/>
    <lineage>
        <taxon>Eukaryota</taxon>
        <taxon>Metazoa</taxon>
        <taxon>Chordata</taxon>
        <taxon>Craniata</taxon>
        <taxon>Vertebrata</taxon>
        <taxon>Euteleostomi</taxon>
        <taxon>Mammalia</taxon>
        <taxon>Eutheria</taxon>
        <taxon>Euarchontoglires</taxon>
        <taxon>Glires</taxon>
        <taxon>Rodentia</taxon>
        <taxon>Sciuromorpha</taxon>
        <taxon>Sciuridae</taxon>
        <taxon>Sciurinae</taxon>
        <taxon>Sciurini</taxon>
        <taxon>Sciurus</taxon>
    </lineage>
</organism>
<dbReference type="GO" id="GO:0005930">
    <property type="term" value="C:axoneme"/>
    <property type="evidence" value="ECO:0007669"/>
    <property type="project" value="TreeGrafter"/>
</dbReference>
<dbReference type="GO" id="GO:0005814">
    <property type="term" value="C:centriole"/>
    <property type="evidence" value="ECO:0007669"/>
    <property type="project" value="TreeGrafter"/>
</dbReference>
<accession>A0AA41MBM5</accession>